<dbReference type="EMBL" id="KQ086060">
    <property type="protein sequence ID" value="KLO09294.1"/>
    <property type="molecule type" value="Genomic_DNA"/>
</dbReference>
<reference evidence="1 2" key="1">
    <citation type="submission" date="2015-04" db="EMBL/GenBank/DDBJ databases">
        <title>Complete genome sequence of Schizopora paradoxa KUC8140, a cosmopolitan wood degrader in East Asia.</title>
        <authorList>
            <consortium name="DOE Joint Genome Institute"/>
            <person name="Min B."/>
            <person name="Park H."/>
            <person name="Jang Y."/>
            <person name="Kim J.-J."/>
            <person name="Kim K.H."/>
            <person name="Pangilinan J."/>
            <person name="Lipzen A."/>
            <person name="Riley R."/>
            <person name="Grigoriev I.V."/>
            <person name="Spatafora J.W."/>
            <person name="Choi I.-G."/>
        </authorList>
    </citation>
    <scope>NUCLEOTIDE SEQUENCE [LARGE SCALE GENOMIC DNA]</scope>
    <source>
        <strain evidence="1 2">KUC8140</strain>
    </source>
</reference>
<dbReference type="InParanoid" id="A0A0H2RBS7"/>
<sequence length="142" mass="16391">MPNASIPRAHQPKRMPHMHNAYHAALKRKAFAYMHETSQGNMREWFLSGFLIIGAADPIRSSWRQEGRMDRRSIERQRELIMTIYGCCTVSGISLLRIPKSFKPNHSFFTPISESATRATADHERCMNDRLRSSVIGEMKQD</sequence>
<keyword evidence="2" id="KW-1185">Reference proteome</keyword>
<protein>
    <submittedName>
        <fullName evidence="1">Uncharacterized protein</fullName>
    </submittedName>
</protein>
<evidence type="ECO:0000313" key="2">
    <source>
        <dbReference type="Proteomes" id="UP000053477"/>
    </source>
</evidence>
<accession>A0A0H2RBS7</accession>
<organism evidence="1 2">
    <name type="scientific">Schizopora paradoxa</name>
    <dbReference type="NCBI Taxonomy" id="27342"/>
    <lineage>
        <taxon>Eukaryota</taxon>
        <taxon>Fungi</taxon>
        <taxon>Dikarya</taxon>
        <taxon>Basidiomycota</taxon>
        <taxon>Agaricomycotina</taxon>
        <taxon>Agaricomycetes</taxon>
        <taxon>Hymenochaetales</taxon>
        <taxon>Schizoporaceae</taxon>
        <taxon>Schizopora</taxon>
    </lineage>
</organism>
<name>A0A0H2RBS7_9AGAM</name>
<gene>
    <name evidence="1" type="ORF">SCHPADRAFT_907868</name>
</gene>
<dbReference type="Proteomes" id="UP000053477">
    <property type="component" value="Unassembled WGS sequence"/>
</dbReference>
<dbReference type="AlphaFoldDB" id="A0A0H2RBS7"/>
<proteinExistence type="predicted"/>
<evidence type="ECO:0000313" key="1">
    <source>
        <dbReference type="EMBL" id="KLO09294.1"/>
    </source>
</evidence>